<sequence length="620" mass="71379">MVRPSQGDKGYIRPTWTDWISEKLEIEGGLEMHEETWGVYTPSYSKTILSTPLYQDPGRDLLPWKLGHNTKDCYQLKKQIEEVVASRKLTHLVKDICRTNQRNGSQGRNNAKVINMIREGGNHKRPFKERRSGLTDELTFPAIPQNQLTDEPIILEGIIEGQDSEDAEFRCREALWECRQLERVQGSWKEVQRPEWIANTIPIKLANGTWKMQVDYSSLNKEYSQIRMTEDDKEKTRFHMEEGVYCFTHMPKVLKTSAATLQRMMEKVLADQRGRNVEIYLEEIVIKSKSDLDLVQDVEETLRKLKRVNIKIDPVMSSFEVKEGRFLGYMLTKEGVRADPEKYPIRKVRVRFKTTEGSGWTNEAEEALQRIKRKLNKLQTLAVPKEGEILMLCLCHKDRMISSVLLVEREGIQIHVSYVSQPLQGMEIFYTPMEKMETLDANEGGTLNLNKELQEKSTPTPRAWRLYLGKETIEEGSGVGIILVIPKERMHSYAIRLKFNTSDYAIDCEALLGGLFVYVSKEGNHTVAIEQERKYKKEIMNATTPFHRFRIIHLPKILNFKAEVLTELATIQLKCLNQEVSVGIKTRASVEETSSSEKGKVTSNVPSAKLNYNWEVSGSN</sequence>
<reference evidence="2" key="2">
    <citation type="submission" date="2022-01" db="EMBL/GenBank/DDBJ databases">
        <authorList>
            <person name="Yamashiro T."/>
            <person name="Shiraishi A."/>
            <person name="Satake H."/>
            <person name="Nakayama K."/>
        </authorList>
    </citation>
    <scope>NUCLEOTIDE SEQUENCE</scope>
</reference>
<reference evidence="2" key="1">
    <citation type="journal article" date="2022" name="Int. J. Mol. Sci.">
        <title>Draft Genome of Tanacetum Coccineum: Genomic Comparison of Closely Related Tanacetum-Family Plants.</title>
        <authorList>
            <person name="Yamashiro T."/>
            <person name="Shiraishi A."/>
            <person name="Nakayama K."/>
            <person name="Satake H."/>
        </authorList>
    </citation>
    <scope>NUCLEOTIDE SEQUENCE</scope>
</reference>
<evidence type="ECO:0000259" key="1">
    <source>
        <dbReference type="Pfam" id="PF00078"/>
    </source>
</evidence>
<feature type="domain" description="Reverse transcriptase" evidence="1">
    <location>
        <begin position="208"/>
        <end position="330"/>
    </location>
</feature>
<dbReference type="InterPro" id="IPR043502">
    <property type="entry name" value="DNA/RNA_pol_sf"/>
</dbReference>
<dbReference type="SUPFAM" id="SSF56672">
    <property type="entry name" value="DNA/RNA polymerases"/>
    <property type="match status" value="1"/>
</dbReference>
<dbReference type="Gene3D" id="3.10.10.10">
    <property type="entry name" value="HIV Type 1 Reverse Transcriptase, subunit A, domain 1"/>
    <property type="match status" value="1"/>
</dbReference>
<dbReference type="Proteomes" id="UP001151760">
    <property type="component" value="Unassembled WGS sequence"/>
</dbReference>
<gene>
    <name evidence="2" type="ORF">Tco_0953958</name>
</gene>
<dbReference type="InterPro" id="IPR053134">
    <property type="entry name" value="RNA-dir_DNA_polymerase"/>
</dbReference>
<dbReference type="PANTHER" id="PTHR24559">
    <property type="entry name" value="TRANSPOSON TY3-I GAG-POL POLYPROTEIN"/>
    <property type="match status" value="1"/>
</dbReference>
<dbReference type="PANTHER" id="PTHR24559:SF444">
    <property type="entry name" value="REVERSE TRANSCRIPTASE DOMAIN-CONTAINING PROTEIN"/>
    <property type="match status" value="1"/>
</dbReference>
<evidence type="ECO:0000313" key="3">
    <source>
        <dbReference type="Proteomes" id="UP001151760"/>
    </source>
</evidence>
<organism evidence="2 3">
    <name type="scientific">Tanacetum coccineum</name>
    <dbReference type="NCBI Taxonomy" id="301880"/>
    <lineage>
        <taxon>Eukaryota</taxon>
        <taxon>Viridiplantae</taxon>
        <taxon>Streptophyta</taxon>
        <taxon>Embryophyta</taxon>
        <taxon>Tracheophyta</taxon>
        <taxon>Spermatophyta</taxon>
        <taxon>Magnoliopsida</taxon>
        <taxon>eudicotyledons</taxon>
        <taxon>Gunneridae</taxon>
        <taxon>Pentapetalae</taxon>
        <taxon>asterids</taxon>
        <taxon>campanulids</taxon>
        <taxon>Asterales</taxon>
        <taxon>Asteraceae</taxon>
        <taxon>Asteroideae</taxon>
        <taxon>Anthemideae</taxon>
        <taxon>Anthemidinae</taxon>
        <taxon>Tanacetum</taxon>
    </lineage>
</organism>
<dbReference type="CDD" id="cd01647">
    <property type="entry name" value="RT_LTR"/>
    <property type="match status" value="1"/>
</dbReference>
<evidence type="ECO:0000313" key="2">
    <source>
        <dbReference type="EMBL" id="GJT45243.1"/>
    </source>
</evidence>
<keyword evidence="3" id="KW-1185">Reference proteome</keyword>
<dbReference type="EMBL" id="BQNB010015885">
    <property type="protein sequence ID" value="GJT45243.1"/>
    <property type="molecule type" value="Genomic_DNA"/>
</dbReference>
<dbReference type="Gene3D" id="3.30.70.270">
    <property type="match status" value="1"/>
</dbReference>
<comment type="caution">
    <text evidence="2">The sequence shown here is derived from an EMBL/GenBank/DDBJ whole genome shotgun (WGS) entry which is preliminary data.</text>
</comment>
<dbReference type="InterPro" id="IPR000477">
    <property type="entry name" value="RT_dom"/>
</dbReference>
<dbReference type="InterPro" id="IPR043128">
    <property type="entry name" value="Rev_trsase/Diguanyl_cyclase"/>
</dbReference>
<protein>
    <recommendedName>
        <fullName evidence="1">Reverse transcriptase domain-containing protein</fullName>
    </recommendedName>
</protein>
<accession>A0ABQ5E333</accession>
<proteinExistence type="predicted"/>
<dbReference type="Pfam" id="PF00078">
    <property type="entry name" value="RVT_1"/>
    <property type="match status" value="1"/>
</dbReference>
<name>A0ABQ5E333_9ASTR</name>